<accession>A0A6C0B763</accession>
<organism evidence="1">
    <name type="scientific">viral metagenome</name>
    <dbReference type="NCBI Taxonomy" id="1070528"/>
    <lineage>
        <taxon>unclassified sequences</taxon>
        <taxon>metagenomes</taxon>
        <taxon>organismal metagenomes</taxon>
    </lineage>
</organism>
<protein>
    <recommendedName>
        <fullName evidence="2">Glutaredoxin domain-containing protein</fullName>
    </recommendedName>
</protein>
<dbReference type="AlphaFoldDB" id="A0A6C0B763"/>
<proteinExistence type="predicted"/>
<name>A0A6C0B763_9ZZZZ</name>
<reference evidence="1" key="1">
    <citation type="journal article" date="2020" name="Nature">
        <title>Giant virus diversity and host interactions through global metagenomics.</title>
        <authorList>
            <person name="Schulz F."/>
            <person name="Roux S."/>
            <person name="Paez-Espino D."/>
            <person name="Jungbluth S."/>
            <person name="Walsh D.A."/>
            <person name="Denef V.J."/>
            <person name="McMahon K.D."/>
            <person name="Konstantinidis K.T."/>
            <person name="Eloe-Fadrosh E.A."/>
            <person name="Kyrpides N.C."/>
            <person name="Woyke T."/>
        </authorList>
    </citation>
    <scope>NUCLEOTIDE SEQUENCE</scope>
    <source>
        <strain evidence="1">GVMAG-M-3300010158-13</strain>
    </source>
</reference>
<evidence type="ECO:0000313" key="1">
    <source>
        <dbReference type="EMBL" id="QHS87926.1"/>
    </source>
</evidence>
<dbReference type="EMBL" id="MN739089">
    <property type="protein sequence ID" value="QHS87926.1"/>
    <property type="molecule type" value="Genomic_DNA"/>
</dbReference>
<evidence type="ECO:0008006" key="2">
    <source>
        <dbReference type="Google" id="ProtNLM"/>
    </source>
</evidence>
<sequence length="193" mass="21878">MDILYYSNYCTHSQNIIRYLAKNDLRNKISFVCIDKRSRDTKNNQLYVQLENGTRVIMPPNVHSVPALLLVRENYKVLLGDDIINYYEPYVAEQNGVATQQNGEPMAFSINNVGATVTSEQYTLYSMTPDELSSKGLGGRRQMHNYVSASQDILTIQTPPDNYRPDKLSNSVTVEALQTQRNEELPKSGPPII</sequence>